<dbReference type="EMBL" id="GGMR01016441">
    <property type="protein sequence ID" value="MBY29060.1"/>
    <property type="molecule type" value="Transcribed_RNA"/>
</dbReference>
<gene>
    <name evidence="2" type="ORF">g.175207</name>
</gene>
<accession>A0A2S2PHY9</accession>
<organism evidence="2">
    <name type="scientific">Schizaphis graminum</name>
    <name type="common">Green bug aphid</name>
    <dbReference type="NCBI Taxonomy" id="13262"/>
    <lineage>
        <taxon>Eukaryota</taxon>
        <taxon>Metazoa</taxon>
        <taxon>Ecdysozoa</taxon>
        <taxon>Arthropoda</taxon>
        <taxon>Hexapoda</taxon>
        <taxon>Insecta</taxon>
        <taxon>Pterygota</taxon>
        <taxon>Neoptera</taxon>
        <taxon>Paraneoptera</taxon>
        <taxon>Hemiptera</taxon>
        <taxon>Sternorrhyncha</taxon>
        <taxon>Aphidomorpha</taxon>
        <taxon>Aphidoidea</taxon>
        <taxon>Aphididae</taxon>
        <taxon>Aphidini</taxon>
        <taxon>Schizaphis</taxon>
    </lineage>
</organism>
<reference evidence="2" key="1">
    <citation type="submission" date="2018-04" db="EMBL/GenBank/DDBJ databases">
        <title>Transcriptome of Schizaphis graminum biotype I.</title>
        <authorList>
            <person name="Scully E.D."/>
            <person name="Geib S.M."/>
            <person name="Palmer N.A."/>
            <person name="Koch K."/>
            <person name="Bradshaw J."/>
            <person name="Heng-Moss T."/>
            <person name="Sarath G."/>
        </authorList>
    </citation>
    <scope>NUCLEOTIDE SEQUENCE</scope>
</reference>
<dbReference type="AlphaFoldDB" id="A0A2S2PHY9"/>
<protein>
    <submittedName>
        <fullName evidence="2">Uncharacterized protein</fullName>
    </submittedName>
</protein>
<evidence type="ECO:0000313" key="2">
    <source>
        <dbReference type="EMBL" id="MBY29060.1"/>
    </source>
</evidence>
<evidence type="ECO:0000256" key="1">
    <source>
        <dbReference type="SAM" id="MobiDB-lite"/>
    </source>
</evidence>
<name>A0A2S2PHY9_SCHGA</name>
<proteinExistence type="predicted"/>
<feature type="region of interest" description="Disordered" evidence="1">
    <location>
        <begin position="116"/>
        <end position="137"/>
    </location>
</feature>
<sequence>MYTILLSLVCGFVLLYFIKYIFNVLHIVTNICSHFVIIIFYSSHNGTVHVRLLYSIQFGQQRRHRRGRYSRTNYILALDEIREMIIERMRNRDINTSYESENLVVNILKIGTDEGIISDSDSEDDVQLPPPSVTESDDVDCPVVIRELDEEVSVLAGLPDPHAAVTDGSVSVDPLPRRRRYFASAWRRIKRSALRLCCCGVR</sequence>